<gene>
    <name evidence="1" type="ORF">VSDG_01818</name>
</gene>
<reference evidence="1 2" key="1">
    <citation type="submission" date="2015-09" db="EMBL/GenBank/DDBJ databases">
        <title>Host preference determinants of Valsa canker pathogens revealed by comparative genomics.</title>
        <authorList>
            <person name="Yin Z."/>
            <person name="Huang L."/>
        </authorList>
    </citation>
    <scope>NUCLEOTIDE SEQUENCE [LARGE SCALE GENOMIC DNA]</scope>
    <source>
        <strain evidence="1 2">YSFL</strain>
    </source>
</reference>
<dbReference type="Proteomes" id="UP000284375">
    <property type="component" value="Unassembled WGS sequence"/>
</dbReference>
<dbReference type="EMBL" id="LJZO01000004">
    <property type="protein sequence ID" value="ROW02635.1"/>
    <property type="molecule type" value="Genomic_DNA"/>
</dbReference>
<accession>A0A423WGZ4</accession>
<evidence type="ECO:0000313" key="2">
    <source>
        <dbReference type="Proteomes" id="UP000284375"/>
    </source>
</evidence>
<organism evidence="1 2">
    <name type="scientific">Cytospora chrysosperma</name>
    <name type="common">Cytospora canker fungus</name>
    <name type="synonym">Sphaeria chrysosperma</name>
    <dbReference type="NCBI Taxonomy" id="252740"/>
    <lineage>
        <taxon>Eukaryota</taxon>
        <taxon>Fungi</taxon>
        <taxon>Dikarya</taxon>
        <taxon>Ascomycota</taxon>
        <taxon>Pezizomycotina</taxon>
        <taxon>Sordariomycetes</taxon>
        <taxon>Sordariomycetidae</taxon>
        <taxon>Diaporthales</taxon>
        <taxon>Cytosporaceae</taxon>
        <taxon>Cytospora</taxon>
    </lineage>
</organism>
<dbReference type="AlphaFoldDB" id="A0A423WGZ4"/>
<comment type="caution">
    <text evidence="1">The sequence shown here is derived from an EMBL/GenBank/DDBJ whole genome shotgun (WGS) entry which is preliminary data.</text>
</comment>
<keyword evidence="2" id="KW-1185">Reference proteome</keyword>
<name>A0A423WGZ4_CYTCH</name>
<evidence type="ECO:0000313" key="1">
    <source>
        <dbReference type="EMBL" id="ROW02635.1"/>
    </source>
</evidence>
<proteinExistence type="predicted"/>
<sequence>MPSGLIVLGARSMPIHAIPGAILSLLARGLPRPLLAIIMLRLLLLSEAGRAVASDLDFVCNGNVDCRI</sequence>
<protein>
    <submittedName>
        <fullName evidence="1">Uncharacterized protein</fullName>
    </submittedName>
</protein>